<reference evidence="1" key="1">
    <citation type="submission" date="2021-12" db="EMBL/GenBank/DDBJ databases">
        <authorList>
            <person name="Martin H S."/>
        </authorList>
    </citation>
    <scope>NUCLEOTIDE SEQUENCE</scope>
</reference>
<dbReference type="OrthoDB" id="10326718at2759"/>
<evidence type="ECO:0000313" key="2">
    <source>
        <dbReference type="Proteomes" id="UP000838878"/>
    </source>
</evidence>
<sequence length="82" mass="9250">MRLNLQDTGYDDIRMDLLLDKVKSTSSTNGTLWTAARGDALVNVPHRPRRTFIFHIKVDLSTFCNDLAQGLHAAYSVVQDLM</sequence>
<proteinExistence type="predicted"/>
<protein>
    <submittedName>
        <fullName evidence="1">Uncharacterized protein</fullName>
    </submittedName>
</protein>
<name>A0A8J9Y6P1_9NEOP</name>
<dbReference type="Proteomes" id="UP000838878">
    <property type="component" value="Chromosome 13"/>
</dbReference>
<dbReference type="EMBL" id="OV170233">
    <property type="protein sequence ID" value="CAH0719354.1"/>
    <property type="molecule type" value="Genomic_DNA"/>
</dbReference>
<organism evidence="1 2">
    <name type="scientific">Brenthis ino</name>
    <name type="common">lesser marbled fritillary</name>
    <dbReference type="NCBI Taxonomy" id="405034"/>
    <lineage>
        <taxon>Eukaryota</taxon>
        <taxon>Metazoa</taxon>
        <taxon>Ecdysozoa</taxon>
        <taxon>Arthropoda</taxon>
        <taxon>Hexapoda</taxon>
        <taxon>Insecta</taxon>
        <taxon>Pterygota</taxon>
        <taxon>Neoptera</taxon>
        <taxon>Endopterygota</taxon>
        <taxon>Lepidoptera</taxon>
        <taxon>Glossata</taxon>
        <taxon>Ditrysia</taxon>
        <taxon>Papilionoidea</taxon>
        <taxon>Nymphalidae</taxon>
        <taxon>Heliconiinae</taxon>
        <taxon>Argynnini</taxon>
        <taxon>Brenthis</taxon>
    </lineage>
</organism>
<keyword evidence="2" id="KW-1185">Reference proteome</keyword>
<dbReference type="AlphaFoldDB" id="A0A8J9Y6P1"/>
<accession>A0A8J9Y6P1</accession>
<evidence type="ECO:0000313" key="1">
    <source>
        <dbReference type="EMBL" id="CAH0719354.1"/>
    </source>
</evidence>
<feature type="non-terminal residue" evidence="1">
    <location>
        <position position="82"/>
    </location>
</feature>
<gene>
    <name evidence="1" type="ORF">BINO364_LOCUS5704</name>
</gene>